<name>A0A7S2RDL3_9STRA</name>
<protein>
    <submittedName>
        <fullName evidence="2">Uncharacterized protein</fullName>
    </submittedName>
</protein>
<reference evidence="2" key="1">
    <citation type="submission" date="2021-01" db="EMBL/GenBank/DDBJ databases">
        <authorList>
            <person name="Corre E."/>
            <person name="Pelletier E."/>
            <person name="Niang G."/>
            <person name="Scheremetjew M."/>
            <person name="Finn R."/>
            <person name="Kale V."/>
            <person name="Holt S."/>
            <person name="Cochrane G."/>
            <person name="Meng A."/>
            <person name="Brown T."/>
            <person name="Cohen L."/>
        </authorList>
    </citation>
    <scope>NUCLEOTIDE SEQUENCE</scope>
    <source>
        <strain evidence="2">NY070348D</strain>
    </source>
</reference>
<feature type="compositionally biased region" description="Polar residues" evidence="1">
    <location>
        <begin position="319"/>
        <end position="336"/>
    </location>
</feature>
<gene>
    <name evidence="2" type="ORF">QSP1433_LOCUS1889</name>
</gene>
<accession>A0A7S2RDL3</accession>
<feature type="region of interest" description="Disordered" evidence="1">
    <location>
        <begin position="319"/>
        <end position="348"/>
    </location>
</feature>
<sequence length="357" mass="40388">MAHEDGRFSVGQVVRVVLGGETRRGTISIVHDVHNGPFDILYEAGHMEDGSDREDEEEEVSKERVKQLESFETKQTEWDKESKLQEIIDKCWARSRRLARLKDYRAACSVLVDAQRILADKFSVGAVAVIYSGELVNDVLPLTKIGIVGTIDNQVVDMMCDTEDVEVPQAQVFVCPSTIDKAILYVEVSMQIVKFSLQMHKPNLKLALQNCCVPLRICESILSGEDHIAMDSGEFEIEKVRELCFQFHMLQTRAHIVQQKLKAASISIRKAVLLKPSDKKARDMVRIVKQRKAYEEKQNKILARNVTLWVDKAMRDHAATNSENCPGVGSNENNTQNHDEDEDSSGVVGWMRRTFLS</sequence>
<dbReference type="EMBL" id="HBHK01003194">
    <property type="protein sequence ID" value="CAD9666910.1"/>
    <property type="molecule type" value="Transcribed_RNA"/>
</dbReference>
<dbReference type="AlphaFoldDB" id="A0A7S2RDL3"/>
<evidence type="ECO:0000313" key="2">
    <source>
        <dbReference type="EMBL" id="CAD9666910.1"/>
    </source>
</evidence>
<evidence type="ECO:0000256" key="1">
    <source>
        <dbReference type="SAM" id="MobiDB-lite"/>
    </source>
</evidence>
<proteinExistence type="predicted"/>
<organism evidence="2">
    <name type="scientific">Mucochytrium quahogii</name>
    <dbReference type="NCBI Taxonomy" id="96639"/>
    <lineage>
        <taxon>Eukaryota</taxon>
        <taxon>Sar</taxon>
        <taxon>Stramenopiles</taxon>
        <taxon>Bigyra</taxon>
        <taxon>Labyrinthulomycetes</taxon>
        <taxon>Thraustochytrida</taxon>
        <taxon>Thraustochytriidae</taxon>
        <taxon>Mucochytrium</taxon>
    </lineage>
</organism>